<proteinExistence type="inferred from homology"/>
<organism evidence="11 12">
    <name type="scientific">Haloarcula nitratireducens</name>
    <dbReference type="NCBI Taxonomy" id="2487749"/>
    <lineage>
        <taxon>Archaea</taxon>
        <taxon>Methanobacteriati</taxon>
        <taxon>Methanobacteriota</taxon>
        <taxon>Stenosarchaea group</taxon>
        <taxon>Halobacteria</taxon>
        <taxon>Halobacteriales</taxon>
        <taxon>Haloarculaceae</taxon>
        <taxon>Haloarcula</taxon>
    </lineage>
</organism>
<evidence type="ECO:0000256" key="5">
    <source>
        <dbReference type="ARBA" id="ARBA00023211"/>
    </source>
</evidence>
<dbReference type="GO" id="GO:0006082">
    <property type="term" value="P:organic acid metabolic process"/>
    <property type="evidence" value="ECO:0007669"/>
    <property type="project" value="UniProtKB-ARBA"/>
</dbReference>
<keyword evidence="3 6" id="KW-0460">Magnesium</keyword>
<comment type="cofactor">
    <cofactor evidence="6">
        <name>Mg(2+)</name>
        <dbReference type="ChEBI" id="CHEBI:18420"/>
    </cofactor>
    <cofactor evidence="6">
        <name>Mn(2+)</name>
        <dbReference type="ChEBI" id="CHEBI:29035"/>
    </cofactor>
</comment>
<evidence type="ECO:0000256" key="1">
    <source>
        <dbReference type="ARBA" id="ARBA00022679"/>
    </source>
</evidence>
<dbReference type="InterPro" id="IPR011766">
    <property type="entry name" value="TPP_enzyme_TPP-bd"/>
</dbReference>
<dbReference type="InterPro" id="IPR029035">
    <property type="entry name" value="DHS-like_NAD/FAD-binding_dom"/>
</dbReference>
<feature type="domain" description="Menaquinone biosynthesis protein MenD middle" evidence="10">
    <location>
        <begin position="235"/>
        <end position="420"/>
    </location>
</feature>
<dbReference type="InterPro" id="IPR004433">
    <property type="entry name" value="MenaQ_synth_MenD"/>
</dbReference>
<dbReference type="CDD" id="cd07037">
    <property type="entry name" value="TPP_PYR_MenD"/>
    <property type="match status" value="1"/>
</dbReference>
<dbReference type="CDD" id="cd02009">
    <property type="entry name" value="TPP_SHCHC_synthase"/>
    <property type="match status" value="1"/>
</dbReference>
<comment type="function">
    <text evidence="6">Catalyzes the thiamine diphosphate-dependent decarboxylation of 2-oxoglutarate and the subsequent addition of the resulting succinic semialdehyde-thiamine pyrophosphate anion to isochorismate to yield 2-succinyl-5-enolpyruvyl-6-hydroxy-3-cyclohexene-1-carboxylate (SEPHCHC).</text>
</comment>
<gene>
    <name evidence="6 11" type="primary">menD</name>
    <name evidence="11" type="ORF">EGH23_04895</name>
</gene>
<dbReference type="PANTHER" id="PTHR42916">
    <property type="entry name" value="2-SUCCINYL-5-ENOLPYRUVYL-6-HYDROXY-3-CYCLOHEXENE-1-CARBOXYLATE SYNTHASE"/>
    <property type="match status" value="1"/>
</dbReference>
<sequence>MGYPNVNALWAETLVEELVAGGVESVCLSPGSRSTPLTVAFAEHPEIRTFSHLDERSSAFFALGRARRTGKPTPLVCTSGTAAANFHPAVIEADQSGVPLLLLTADRPPELTDSGANQTVDQEKLYGDAVRWYRDMPEPEAEPRKVRMLRTTAARSLAASTASDPGPVHLNCRFRKPLEPTPVPDDDPDGVSDDWADGDRLAAEGRDGPFVRTEQGRPELPSEEITRVARAVESADRGLIVAGPADDGLAPEALEALAGATGFPVLADPLSDLRFGPHVDRLDVPVCGGYDAYLGSDAVASWADPGVVLRFGASPTSKPLRHYLRDTGCRQFVVDPAGGWTEAEFTASDLLVADPNATASALGERVTERGSEPWRERFAAAEQVHWEAVGDALASDDRYWEGGVLADVSRLAPDPTTLFVSNSMPVRDLDRFGRPRTANLTVLGNRGASGIDGITSTALGAGSATDDPLVLVTGDLAYYHDMNGLLALGRCGVDATIVLVNNDGGGIFGMLPIADHDTFESQFRTPHGLDFGPTGDLYGLEFRRVEDRAAFEEAFEKSVDSAGTQVIELRFDSEASHDRRGELTARSRRAIATR</sequence>
<dbReference type="PANTHER" id="PTHR42916:SF1">
    <property type="entry name" value="PROTEIN PHYLLO, CHLOROPLASTIC"/>
    <property type="match status" value="1"/>
</dbReference>
<keyword evidence="1 6" id="KW-0808">Transferase</keyword>
<comment type="pathway">
    <text evidence="6">Quinol/quinone metabolism; 1,4-dihydroxy-2-naphthoate biosynthesis; 1,4-dihydroxy-2-naphthoate from chorismate: step 2/7.</text>
</comment>
<name>A0AAW4P8T6_9EURY</name>
<dbReference type="GO" id="GO:0030145">
    <property type="term" value="F:manganese ion binding"/>
    <property type="evidence" value="ECO:0007669"/>
    <property type="project" value="UniProtKB-UniRule"/>
</dbReference>
<dbReference type="GO" id="GO:0009234">
    <property type="term" value="P:menaquinone biosynthetic process"/>
    <property type="evidence" value="ECO:0007669"/>
    <property type="project" value="UniProtKB-UniRule"/>
</dbReference>
<keyword evidence="5 6" id="KW-0464">Manganese</keyword>
<evidence type="ECO:0000259" key="8">
    <source>
        <dbReference type="Pfam" id="PF02775"/>
    </source>
</evidence>
<comment type="subunit">
    <text evidence="6">Homodimer.</text>
</comment>
<feature type="region of interest" description="Disordered" evidence="7">
    <location>
        <begin position="157"/>
        <end position="216"/>
    </location>
</feature>
<dbReference type="HAMAP" id="MF_01659">
    <property type="entry name" value="MenD"/>
    <property type="match status" value="1"/>
</dbReference>
<dbReference type="EC" id="2.2.1.9" evidence="6"/>
<dbReference type="AlphaFoldDB" id="A0AAW4P8T6"/>
<dbReference type="SUPFAM" id="SSF52467">
    <property type="entry name" value="DHS-like NAD/FAD-binding domain"/>
    <property type="match status" value="1"/>
</dbReference>
<dbReference type="EMBL" id="RKLT01000001">
    <property type="protein sequence ID" value="MBX0294218.1"/>
    <property type="molecule type" value="Genomic_DNA"/>
</dbReference>
<feature type="compositionally biased region" description="Basic and acidic residues" evidence="7">
    <location>
        <begin position="197"/>
        <end position="216"/>
    </location>
</feature>
<dbReference type="GO" id="GO:0044272">
    <property type="term" value="P:sulfur compound biosynthetic process"/>
    <property type="evidence" value="ECO:0007669"/>
    <property type="project" value="UniProtKB-ARBA"/>
</dbReference>
<dbReference type="InterPro" id="IPR032264">
    <property type="entry name" value="MenD_middle"/>
</dbReference>
<evidence type="ECO:0000256" key="3">
    <source>
        <dbReference type="ARBA" id="ARBA00022842"/>
    </source>
</evidence>
<dbReference type="PIRSF" id="PIRSF004983">
    <property type="entry name" value="MenD"/>
    <property type="match status" value="1"/>
</dbReference>
<evidence type="ECO:0000256" key="6">
    <source>
        <dbReference type="HAMAP-Rule" id="MF_01659"/>
    </source>
</evidence>
<feature type="domain" description="Thiamine pyrophosphate enzyme N-terminal TPP-binding" evidence="9">
    <location>
        <begin position="11"/>
        <end position="124"/>
    </location>
</feature>
<dbReference type="InterPro" id="IPR012001">
    <property type="entry name" value="Thiamin_PyroP_enz_TPP-bd_dom"/>
</dbReference>
<evidence type="ECO:0000256" key="4">
    <source>
        <dbReference type="ARBA" id="ARBA00023052"/>
    </source>
</evidence>
<evidence type="ECO:0000256" key="7">
    <source>
        <dbReference type="SAM" id="MobiDB-lite"/>
    </source>
</evidence>
<keyword evidence="12" id="KW-1185">Reference proteome</keyword>
<comment type="pathway">
    <text evidence="6">Quinol/quinone metabolism; menaquinone biosynthesis.</text>
</comment>
<feature type="compositionally biased region" description="Acidic residues" evidence="7">
    <location>
        <begin position="184"/>
        <end position="196"/>
    </location>
</feature>
<feature type="domain" description="Thiamine pyrophosphate enzyme TPP-binding" evidence="8">
    <location>
        <begin position="456"/>
        <end position="568"/>
    </location>
</feature>
<evidence type="ECO:0000313" key="11">
    <source>
        <dbReference type="EMBL" id="MBX0294218.1"/>
    </source>
</evidence>
<dbReference type="Pfam" id="PF02775">
    <property type="entry name" value="TPP_enzyme_C"/>
    <property type="match status" value="1"/>
</dbReference>
<dbReference type="GO" id="GO:0070204">
    <property type="term" value="F:2-succinyl-5-enolpyruvyl-6-hydroxy-3-cyclohexene-1-carboxylic-acid synthase activity"/>
    <property type="evidence" value="ECO:0007669"/>
    <property type="project" value="UniProtKB-UniRule"/>
</dbReference>
<dbReference type="NCBIfam" id="TIGR00173">
    <property type="entry name" value="menD"/>
    <property type="match status" value="1"/>
</dbReference>
<comment type="caution">
    <text evidence="11">The sequence shown here is derived from an EMBL/GenBank/DDBJ whole genome shotgun (WGS) entry which is preliminary data.</text>
</comment>
<evidence type="ECO:0000259" key="10">
    <source>
        <dbReference type="Pfam" id="PF16582"/>
    </source>
</evidence>
<dbReference type="RefSeq" id="WP_220578888.1">
    <property type="nucleotide sequence ID" value="NZ_RKLT01000001.1"/>
</dbReference>
<comment type="similarity">
    <text evidence="6">Belongs to the TPP enzyme family. MenD subfamily.</text>
</comment>
<dbReference type="Gene3D" id="3.40.50.970">
    <property type="match status" value="2"/>
</dbReference>
<keyword evidence="6" id="KW-0474">Menaquinone biosynthesis</keyword>
<dbReference type="Pfam" id="PF16582">
    <property type="entry name" value="TPP_enzyme_M_2"/>
    <property type="match status" value="1"/>
</dbReference>
<evidence type="ECO:0000256" key="2">
    <source>
        <dbReference type="ARBA" id="ARBA00022723"/>
    </source>
</evidence>
<keyword evidence="2 6" id="KW-0479">Metal-binding</keyword>
<dbReference type="InterPro" id="IPR029061">
    <property type="entry name" value="THDP-binding"/>
</dbReference>
<dbReference type="GO" id="GO:0030976">
    <property type="term" value="F:thiamine pyrophosphate binding"/>
    <property type="evidence" value="ECO:0007669"/>
    <property type="project" value="UniProtKB-UniRule"/>
</dbReference>
<evidence type="ECO:0000313" key="12">
    <source>
        <dbReference type="Proteomes" id="UP001430455"/>
    </source>
</evidence>
<dbReference type="Gene3D" id="3.40.50.1220">
    <property type="entry name" value="TPP-binding domain"/>
    <property type="match status" value="1"/>
</dbReference>
<comment type="cofactor">
    <cofactor evidence="6">
        <name>thiamine diphosphate</name>
        <dbReference type="ChEBI" id="CHEBI:58937"/>
    </cofactor>
    <text evidence="6">Binds 1 thiamine pyrophosphate per subunit.</text>
</comment>
<accession>A0AAW4P8T6</accession>
<protein>
    <recommendedName>
        <fullName evidence="6">2-succinyl-5-enolpyruvyl-6-hydroxy-3-cyclohexene-1-carboxylate synthase</fullName>
        <shortName evidence="6">SEPHCHC synthase</shortName>
        <ecNumber evidence="6">2.2.1.9</ecNumber>
    </recommendedName>
    <alternativeName>
        <fullName evidence="6">Menaquinone biosynthesis protein MenD</fullName>
    </alternativeName>
</protein>
<keyword evidence="4 6" id="KW-0786">Thiamine pyrophosphate</keyword>
<evidence type="ECO:0000259" key="9">
    <source>
        <dbReference type="Pfam" id="PF02776"/>
    </source>
</evidence>
<dbReference type="GO" id="GO:0000287">
    <property type="term" value="F:magnesium ion binding"/>
    <property type="evidence" value="ECO:0007669"/>
    <property type="project" value="UniProtKB-UniRule"/>
</dbReference>
<dbReference type="Proteomes" id="UP001430455">
    <property type="component" value="Unassembled WGS sequence"/>
</dbReference>
<comment type="catalytic activity">
    <reaction evidence="6">
        <text>isochorismate + 2-oxoglutarate + H(+) = 5-enolpyruvoyl-6-hydroxy-2-succinyl-cyclohex-3-ene-1-carboxylate + CO2</text>
        <dbReference type="Rhea" id="RHEA:25593"/>
        <dbReference type="ChEBI" id="CHEBI:15378"/>
        <dbReference type="ChEBI" id="CHEBI:16526"/>
        <dbReference type="ChEBI" id="CHEBI:16810"/>
        <dbReference type="ChEBI" id="CHEBI:29780"/>
        <dbReference type="ChEBI" id="CHEBI:58818"/>
        <dbReference type="EC" id="2.2.1.9"/>
    </reaction>
</comment>
<dbReference type="Pfam" id="PF02776">
    <property type="entry name" value="TPP_enzyme_N"/>
    <property type="match status" value="1"/>
</dbReference>
<reference evidence="11 12" key="1">
    <citation type="submission" date="2021-06" db="EMBL/GenBank/DDBJ databases">
        <title>Halomicroarcula sp. a new haloarchaeum isolated from saline soil.</title>
        <authorList>
            <person name="Duran-Viseras A."/>
            <person name="Sanchez-Porro C."/>
            <person name="Ventosa A."/>
        </authorList>
    </citation>
    <scope>NUCLEOTIDE SEQUENCE [LARGE SCALE GENOMIC DNA]</scope>
    <source>
        <strain evidence="11 12">F27</strain>
    </source>
</reference>
<dbReference type="SUPFAM" id="SSF52518">
    <property type="entry name" value="Thiamin diphosphate-binding fold (THDP-binding)"/>
    <property type="match status" value="2"/>
</dbReference>